<evidence type="ECO:0000259" key="10">
    <source>
        <dbReference type="PROSITE" id="PS00486"/>
    </source>
</evidence>
<organism evidence="11">
    <name type="scientific">Micromonas pusilla</name>
    <name type="common">Picoplanktonic green alga</name>
    <name type="synonym">Chromulina pusilla</name>
    <dbReference type="NCBI Taxonomy" id="38833"/>
    <lineage>
        <taxon>Eukaryota</taxon>
        <taxon>Viridiplantae</taxon>
        <taxon>Chlorophyta</taxon>
        <taxon>Mamiellophyceae</taxon>
        <taxon>Mamiellales</taxon>
        <taxon>Mamiellaceae</taxon>
        <taxon>Micromonas</taxon>
    </lineage>
</organism>
<evidence type="ECO:0000256" key="1">
    <source>
        <dbReference type="ARBA" id="ARBA00004123"/>
    </source>
</evidence>
<reference evidence="11" key="1">
    <citation type="submission" date="2021-01" db="EMBL/GenBank/DDBJ databases">
        <authorList>
            <person name="Corre E."/>
            <person name="Pelletier E."/>
            <person name="Niang G."/>
            <person name="Scheremetjew M."/>
            <person name="Finn R."/>
            <person name="Kale V."/>
            <person name="Holt S."/>
            <person name="Cochrane G."/>
            <person name="Meng A."/>
            <person name="Brown T."/>
            <person name="Cohen L."/>
        </authorList>
    </citation>
    <scope>NUCLEOTIDE SEQUENCE</scope>
    <source>
        <strain evidence="11">CCMP494</strain>
    </source>
</reference>
<dbReference type="GO" id="GO:0140664">
    <property type="term" value="F:ATP-dependent DNA damage sensor activity"/>
    <property type="evidence" value="ECO:0007669"/>
    <property type="project" value="InterPro"/>
</dbReference>
<dbReference type="SUPFAM" id="SSF52540">
    <property type="entry name" value="P-loop containing nucleoside triphosphate hydrolases"/>
    <property type="match status" value="1"/>
</dbReference>
<dbReference type="EMBL" id="HBEV01006411">
    <property type="protein sequence ID" value="CAD8585263.1"/>
    <property type="molecule type" value="Transcribed_RNA"/>
</dbReference>
<dbReference type="Pfam" id="PF05188">
    <property type="entry name" value="MutS_II"/>
    <property type="match status" value="1"/>
</dbReference>
<dbReference type="GO" id="GO:0006312">
    <property type="term" value="P:mitotic recombination"/>
    <property type="evidence" value="ECO:0007669"/>
    <property type="project" value="TreeGrafter"/>
</dbReference>
<dbReference type="Gene3D" id="3.40.50.300">
    <property type="entry name" value="P-loop containing nucleotide triphosphate hydrolases"/>
    <property type="match status" value="1"/>
</dbReference>
<comment type="subcellular location">
    <subcellularLocation>
        <location evidence="1">Nucleus</location>
    </subcellularLocation>
</comment>
<dbReference type="InterPro" id="IPR007695">
    <property type="entry name" value="DNA_mismatch_repair_MutS-lik_N"/>
</dbReference>
<name>A0A7S0KL49_MICPS</name>
<dbReference type="Pfam" id="PF05190">
    <property type="entry name" value="MutS_IV"/>
    <property type="match status" value="1"/>
</dbReference>
<dbReference type="Pfam" id="PF05192">
    <property type="entry name" value="MutS_III"/>
    <property type="match status" value="1"/>
</dbReference>
<dbReference type="Gene3D" id="1.10.1420.10">
    <property type="match status" value="2"/>
</dbReference>
<dbReference type="FunFam" id="3.40.50.300:FF:005021">
    <property type="entry name" value="Predicted protein"/>
    <property type="match status" value="1"/>
</dbReference>
<evidence type="ECO:0000256" key="5">
    <source>
        <dbReference type="ARBA" id="ARBA00022840"/>
    </source>
</evidence>
<keyword evidence="4 9" id="KW-0227">DNA damage</keyword>
<evidence type="ECO:0000256" key="7">
    <source>
        <dbReference type="ARBA" id="ARBA00023204"/>
    </source>
</evidence>
<evidence type="ECO:0000256" key="8">
    <source>
        <dbReference type="ARBA" id="ARBA00023242"/>
    </source>
</evidence>
<accession>A0A7S0KL49</accession>
<keyword evidence="5" id="KW-0067">ATP-binding</keyword>
<dbReference type="Pfam" id="PF00488">
    <property type="entry name" value="MutS_V"/>
    <property type="match status" value="1"/>
</dbReference>
<dbReference type="AlphaFoldDB" id="A0A7S0KL49"/>
<dbReference type="InterPro" id="IPR016151">
    <property type="entry name" value="DNA_mismatch_repair_MutS_N"/>
</dbReference>
<evidence type="ECO:0000256" key="9">
    <source>
        <dbReference type="RuleBase" id="RU003756"/>
    </source>
</evidence>
<dbReference type="GO" id="GO:0006298">
    <property type="term" value="P:mismatch repair"/>
    <property type="evidence" value="ECO:0007669"/>
    <property type="project" value="InterPro"/>
</dbReference>
<dbReference type="InterPro" id="IPR011184">
    <property type="entry name" value="DNA_mismatch_repair_Msh2"/>
</dbReference>
<evidence type="ECO:0000256" key="3">
    <source>
        <dbReference type="ARBA" id="ARBA00022741"/>
    </source>
</evidence>
<comment type="function">
    <text evidence="9">Component of the post-replicative DNA mismatch repair system (MMR).</text>
</comment>
<evidence type="ECO:0000256" key="4">
    <source>
        <dbReference type="ARBA" id="ARBA00022763"/>
    </source>
</evidence>
<evidence type="ECO:0000256" key="6">
    <source>
        <dbReference type="ARBA" id="ARBA00023125"/>
    </source>
</evidence>
<dbReference type="PANTHER" id="PTHR11361">
    <property type="entry name" value="DNA MISMATCH REPAIR PROTEIN MUTS FAMILY MEMBER"/>
    <property type="match status" value="1"/>
</dbReference>
<dbReference type="SUPFAM" id="SSF48334">
    <property type="entry name" value="DNA repair protein MutS, domain III"/>
    <property type="match status" value="1"/>
</dbReference>
<dbReference type="InterPro" id="IPR045076">
    <property type="entry name" value="MutS"/>
</dbReference>
<dbReference type="Pfam" id="PF01624">
    <property type="entry name" value="MutS_I"/>
    <property type="match status" value="1"/>
</dbReference>
<dbReference type="SMART" id="SM00533">
    <property type="entry name" value="MUTSd"/>
    <property type="match status" value="1"/>
</dbReference>
<keyword evidence="6 9" id="KW-0238">DNA-binding</keyword>
<sequence>MCTLSDKCSALDESDRKGFVAFYRSLPADPKIIRIFSRKDNYSVHGDNAVLIARTFLKTTTALHYLGHGESALPGLTLNRNLFESILRELLLDRTEHLVELYEETSRQVWKLSRTASPGKLDAFEEELNRSDDLFDTPAVAAVQVKVRMDQQHVGFAYFNPVTRHFGACEFVDDDQLRILEATICQLGIKECVLQLQAIETPNGRRLRDLISRCGALASQRATSDFDINHLEHDLSCLLAHEASENIRTVNVVNAPNAAAIEHHRTILTKELAAGALAATVRFSDALADSNHRGRCTLALHDTGKYVRLDSSALSALNVLPERRVLSPSTASAAADAISNFSLYDLLNKCRCPMGRRMLFRWLKQPLLDTVEIGRRHDVVEAFVNNPEVRDALRGTHLRALPDIHRITRRIERRRANLADLCKLYQASAALPYIAGAVSQIDTCHSRALRDMYTDKLIKLSDNDHLGKYEALIEAAIDLNKIPEQYVIDASYDLDLEILQKRKDAVNEDLQKAFQDAADDLRMQAGKTLKLESNNMYGWYLRLTKKDETTVRRQLSASYQILEAKKDGTKFTNKRLYSLSSRCMELDKAYECQQRVLVDRVVDVAASFVDVFLEVSNLCAEIDVLASFAEVAVSAPLPFTRPAVHPKQANADSIREEIILKDSRHPCMELQHGVQFVSNTCTIQRGKSWFQLITGPNMGGKSTFIRQVGICVLMAQVGSFVPCAEAKIAVRDAIYARVGAGDSQLRGISTFMAEMLETTAIIKAATPSSLIIIDELGRGTSTYDGFGVAWAISEYIMRNVKAPCLFATHFHELTALQGPLGVTNYHVDAEIDERTGKLTMLYCVSPGVSDQSFGIECAEYAKFPEQVIKNAREKALELEDFSAKATAFAASNNTCLEASLLGMKRSSSDHRLRYTAGRDVVSQTLTAALFLDNFCTVHLDKLSEEDIFHHTKRMKKELVLVAR</sequence>
<evidence type="ECO:0000313" key="11">
    <source>
        <dbReference type="EMBL" id="CAD8585263.1"/>
    </source>
</evidence>
<feature type="domain" description="DNA mismatch repair proteins mutS family" evidence="10">
    <location>
        <begin position="769"/>
        <end position="785"/>
    </location>
</feature>
<proteinExistence type="inferred from homology"/>
<dbReference type="InterPro" id="IPR036678">
    <property type="entry name" value="MutS_con_dom_sf"/>
</dbReference>
<dbReference type="Gene3D" id="3.30.420.110">
    <property type="entry name" value="MutS, connector domain"/>
    <property type="match status" value="1"/>
</dbReference>
<dbReference type="InterPro" id="IPR000432">
    <property type="entry name" value="DNA_mismatch_repair_MutS_C"/>
</dbReference>
<dbReference type="GO" id="GO:0005524">
    <property type="term" value="F:ATP binding"/>
    <property type="evidence" value="ECO:0007669"/>
    <property type="project" value="UniProtKB-KW"/>
</dbReference>
<dbReference type="PROSITE" id="PS00486">
    <property type="entry name" value="DNA_MISMATCH_REPAIR_2"/>
    <property type="match status" value="1"/>
</dbReference>
<keyword evidence="8" id="KW-0539">Nucleus</keyword>
<dbReference type="PANTHER" id="PTHR11361:SF35">
    <property type="entry name" value="DNA MISMATCH REPAIR PROTEIN MSH2"/>
    <property type="match status" value="1"/>
</dbReference>
<dbReference type="InterPro" id="IPR036187">
    <property type="entry name" value="DNA_mismatch_repair_MutS_sf"/>
</dbReference>
<dbReference type="InterPro" id="IPR027417">
    <property type="entry name" value="P-loop_NTPase"/>
</dbReference>
<keyword evidence="3 9" id="KW-0547">Nucleotide-binding</keyword>
<dbReference type="Gene3D" id="3.40.1170.10">
    <property type="entry name" value="DNA repair protein MutS, domain I"/>
    <property type="match status" value="1"/>
</dbReference>
<dbReference type="InterPro" id="IPR007860">
    <property type="entry name" value="DNA_mmatch_repair_MutS_con_dom"/>
</dbReference>
<comment type="similarity">
    <text evidence="2 9">Belongs to the DNA mismatch repair MutS family.</text>
</comment>
<gene>
    <name evidence="11" type="ORF">MSP1404_LOCUS4902</name>
</gene>
<protein>
    <recommendedName>
        <fullName evidence="10">DNA mismatch repair proteins mutS family domain-containing protein</fullName>
    </recommendedName>
</protein>
<dbReference type="GO" id="GO:0030983">
    <property type="term" value="F:mismatched DNA binding"/>
    <property type="evidence" value="ECO:0007669"/>
    <property type="project" value="InterPro"/>
</dbReference>
<evidence type="ECO:0000256" key="2">
    <source>
        <dbReference type="ARBA" id="ARBA00006271"/>
    </source>
</evidence>
<dbReference type="GO" id="GO:0032301">
    <property type="term" value="C:MutSalpha complex"/>
    <property type="evidence" value="ECO:0007669"/>
    <property type="project" value="TreeGrafter"/>
</dbReference>
<dbReference type="PIRSF" id="PIRSF005813">
    <property type="entry name" value="MSH2"/>
    <property type="match status" value="1"/>
</dbReference>
<dbReference type="InterPro" id="IPR007696">
    <property type="entry name" value="DNA_mismatch_repair_MutS_core"/>
</dbReference>
<dbReference type="SMART" id="SM00534">
    <property type="entry name" value="MUTSac"/>
    <property type="match status" value="1"/>
</dbReference>
<keyword evidence="7 9" id="KW-0234">DNA repair</keyword>
<dbReference type="InterPro" id="IPR007861">
    <property type="entry name" value="DNA_mismatch_repair_MutS_clamp"/>
</dbReference>